<evidence type="ECO:0008006" key="3">
    <source>
        <dbReference type="Google" id="ProtNLM"/>
    </source>
</evidence>
<proteinExistence type="predicted"/>
<name>A0A178IH54_9BACT</name>
<evidence type="ECO:0000313" key="1">
    <source>
        <dbReference type="EMBL" id="OAM89332.1"/>
    </source>
</evidence>
<dbReference type="OrthoDB" id="9810648at2"/>
<evidence type="ECO:0000313" key="2">
    <source>
        <dbReference type="Proteomes" id="UP000078486"/>
    </source>
</evidence>
<reference evidence="1 2" key="1">
    <citation type="submission" date="2016-01" db="EMBL/GenBank/DDBJ databases">
        <title>High potential of lignocellulose degradation of a new Verrucomicrobia species.</title>
        <authorList>
            <person name="Wang Y."/>
            <person name="Shi Y."/>
            <person name="Qiu Z."/>
            <person name="Liu S."/>
            <person name="Yang H."/>
        </authorList>
    </citation>
    <scope>NUCLEOTIDE SEQUENCE [LARGE SCALE GENOMIC DNA]</scope>
    <source>
        <strain evidence="1 2">TSB47</strain>
    </source>
</reference>
<dbReference type="AlphaFoldDB" id="A0A178IH54"/>
<organism evidence="1 2">
    <name type="scientific">Termitidicoccus mucosus</name>
    <dbReference type="NCBI Taxonomy" id="1184151"/>
    <lineage>
        <taxon>Bacteria</taxon>
        <taxon>Pseudomonadati</taxon>
        <taxon>Verrucomicrobiota</taxon>
        <taxon>Opitutia</taxon>
        <taxon>Opitutales</taxon>
        <taxon>Opitutaceae</taxon>
        <taxon>Termitidicoccus</taxon>
    </lineage>
</organism>
<accession>A0A178IH54</accession>
<keyword evidence="2" id="KW-1185">Reference proteome</keyword>
<sequence>MSPAVLRTTILAELAGAPHGTLTQEGLLTCVCQRLPGTTLADLRQELSWLRDRRLADYVPAPLDDDARTWTITTTGRAALKQ</sequence>
<dbReference type="Proteomes" id="UP000078486">
    <property type="component" value="Unassembled WGS sequence"/>
</dbReference>
<comment type="caution">
    <text evidence="1">The sequence shown here is derived from an EMBL/GenBank/DDBJ whole genome shotgun (WGS) entry which is preliminary data.</text>
</comment>
<dbReference type="STRING" id="1184151.AW736_13860"/>
<protein>
    <recommendedName>
        <fullName evidence="3">ArsR family transcriptional regulator</fullName>
    </recommendedName>
</protein>
<gene>
    <name evidence="1" type="ORF">AW736_13860</name>
</gene>
<dbReference type="EMBL" id="LRRQ01000099">
    <property type="protein sequence ID" value="OAM89332.1"/>
    <property type="molecule type" value="Genomic_DNA"/>
</dbReference>
<dbReference type="RefSeq" id="WP_068770781.1">
    <property type="nucleotide sequence ID" value="NZ_CP109796.1"/>
</dbReference>